<keyword evidence="3" id="KW-1185">Reference proteome</keyword>
<evidence type="ECO:0000313" key="2">
    <source>
        <dbReference type="EMBL" id="ORL47287.1"/>
    </source>
</evidence>
<dbReference type="Proteomes" id="UP000192746">
    <property type="component" value="Unassembled WGS sequence"/>
</dbReference>
<protein>
    <submittedName>
        <fullName evidence="2">Uncharacterized protein</fullName>
    </submittedName>
</protein>
<name>A0A1Y1T897_9FLAO</name>
<comment type="caution">
    <text evidence="2">The sequence shown here is derived from an EMBL/GenBank/DDBJ whole genome shotgun (WGS) entry which is preliminary data.</text>
</comment>
<evidence type="ECO:0000256" key="1">
    <source>
        <dbReference type="SAM" id="Phobius"/>
    </source>
</evidence>
<keyword evidence="1" id="KW-0472">Membrane</keyword>
<dbReference type="STRING" id="1185767.IIF7_00960"/>
<accession>A0A1Y1T897</accession>
<dbReference type="AlphaFoldDB" id="A0A1Y1T897"/>
<organism evidence="2 3">
    <name type="scientific">Zunongwangia atlantica 22II14-10F7</name>
    <dbReference type="NCBI Taxonomy" id="1185767"/>
    <lineage>
        <taxon>Bacteria</taxon>
        <taxon>Pseudomonadati</taxon>
        <taxon>Bacteroidota</taxon>
        <taxon>Flavobacteriia</taxon>
        <taxon>Flavobacteriales</taxon>
        <taxon>Flavobacteriaceae</taxon>
        <taxon>Zunongwangia</taxon>
    </lineage>
</organism>
<keyword evidence="1" id="KW-1133">Transmembrane helix</keyword>
<evidence type="ECO:0000313" key="3">
    <source>
        <dbReference type="Proteomes" id="UP000192746"/>
    </source>
</evidence>
<keyword evidence="1" id="KW-0812">Transmembrane</keyword>
<feature type="transmembrane region" description="Helical" evidence="1">
    <location>
        <begin position="17"/>
        <end position="36"/>
    </location>
</feature>
<dbReference type="EMBL" id="ARYN01000001">
    <property type="protein sequence ID" value="ORL47287.1"/>
    <property type="molecule type" value="Genomic_DNA"/>
</dbReference>
<sequence>MSGMAPKSPLLEKILKYVAYICYVWLVGGIIVKYFVN</sequence>
<gene>
    <name evidence="2" type="ORF">IIF7_00960</name>
</gene>
<reference evidence="2 3" key="1">
    <citation type="submission" date="2013-04" db="EMBL/GenBank/DDBJ databases">
        <title>Zunongwangia sp. 22II14-10F7 Genome Sequencing.</title>
        <authorList>
            <person name="Lai Q."/>
            <person name="Shao Z."/>
        </authorList>
    </citation>
    <scope>NUCLEOTIDE SEQUENCE [LARGE SCALE GENOMIC DNA]</scope>
    <source>
        <strain evidence="2 3">22II14-10F7</strain>
    </source>
</reference>
<proteinExistence type="predicted"/>